<dbReference type="InterPro" id="IPR040079">
    <property type="entry name" value="Glutathione_S-Trfase"/>
</dbReference>
<feature type="domain" description="GST N-terminal" evidence="1">
    <location>
        <begin position="1"/>
        <end position="63"/>
    </location>
</feature>
<organism evidence="3 4">
    <name type="scientific">Rubrimonas cliftonensis</name>
    <dbReference type="NCBI Taxonomy" id="89524"/>
    <lineage>
        <taxon>Bacteria</taxon>
        <taxon>Pseudomonadati</taxon>
        <taxon>Pseudomonadota</taxon>
        <taxon>Alphaproteobacteria</taxon>
        <taxon>Rhodobacterales</taxon>
        <taxon>Paracoccaceae</taxon>
        <taxon>Rubrimonas</taxon>
    </lineage>
</organism>
<dbReference type="PANTHER" id="PTHR44051:SF8">
    <property type="entry name" value="GLUTATHIONE S-TRANSFERASE GSTA"/>
    <property type="match status" value="1"/>
</dbReference>
<dbReference type="InterPro" id="IPR036282">
    <property type="entry name" value="Glutathione-S-Trfase_C_sf"/>
</dbReference>
<feature type="domain" description="GST C-terminal" evidence="2">
    <location>
        <begin position="67"/>
        <end position="190"/>
    </location>
</feature>
<evidence type="ECO:0000313" key="4">
    <source>
        <dbReference type="Proteomes" id="UP000198703"/>
    </source>
</evidence>
<evidence type="ECO:0000259" key="1">
    <source>
        <dbReference type="PROSITE" id="PS50404"/>
    </source>
</evidence>
<gene>
    <name evidence="3" type="ORF">SAMN05444370_10242</name>
</gene>
<dbReference type="EMBL" id="FNQM01000002">
    <property type="protein sequence ID" value="SDZ88625.1"/>
    <property type="molecule type" value="Genomic_DNA"/>
</dbReference>
<evidence type="ECO:0000259" key="2">
    <source>
        <dbReference type="PROSITE" id="PS50405"/>
    </source>
</evidence>
<dbReference type="SUPFAM" id="SSF52833">
    <property type="entry name" value="Thioredoxin-like"/>
    <property type="match status" value="1"/>
</dbReference>
<dbReference type="PROSITE" id="PS50404">
    <property type="entry name" value="GST_NTER"/>
    <property type="match status" value="1"/>
</dbReference>
<dbReference type="Pfam" id="PF13417">
    <property type="entry name" value="GST_N_3"/>
    <property type="match status" value="1"/>
</dbReference>
<proteinExistence type="predicted"/>
<keyword evidence="4" id="KW-1185">Reference proteome</keyword>
<dbReference type="InterPro" id="IPR036249">
    <property type="entry name" value="Thioredoxin-like_sf"/>
</dbReference>
<dbReference type="CDD" id="cd03046">
    <property type="entry name" value="GST_N_GTT1_like"/>
    <property type="match status" value="1"/>
</dbReference>
<evidence type="ECO:0000313" key="3">
    <source>
        <dbReference type="EMBL" id="SDZ88625.1"/>
    </source>
</evidence>
<dbReference type="GO" id="GO:0016740">
    <property type="term" value="F:transferase activity"/>
    <property type="evidence" value="ECO:0007669"/>
    <property type="project" value="UniProtKB-KW"/>
</dbReference>
<dbReference type="PANTHER" id="PTHR44051">
    <property type="entry name" value="GLUTATHIONE S-TRANSFERASE-RELATED"/>
    <property type="match status" value="1"/>
</dbReference>
<keyword evidence="3" id="KW-0808">Transferase</keyword>
<reference evidence="3 4" key="1">
    <citation type="submission" date="2016-10" db="EMBL/GenBank/DDBJ databases">
        <authorList>
            <person name="de Groot N.N."/>
        </authorList>
    </citation>
    <scope>NUCLEOTIDE SEQUENCE [LARGE SCALE GENOMIC DNA]</scope>
    <source>
        <strain evidence="3 4">DSM 15345</strain>
    </source>
</reference>
<accession>A0A1H3WNA1</accession>
<dbReference type="PROSITE" id="PS50405">
    <property type="entry name" value="GST_CTER"/>
    <property type="match status" value="1"/>
</dbReference>
<dbReference type="Proteomes" id="UP000198703">
    <property type="component" value="Unassembled WGS sequence"/>
</dbReference>
<dbReference type="SFLD" id="SFLDS00019">
    <property type="entry name" value="Glutathione_Transferase_(cytos"/>
    <property type="match status" value="1"/>
</dbReference>
<name>A0A1H3WNA1_9RHOB</name>
<dbReference type="InterPro" id="IPR010987">
    <property type="entry name" value="Glutathione-S-Trfase_C-like"/>
</dbReference>
<sequence>MRVLWMLEELGESCDYDPALPRSETAFAVNDAGKIPVLVVDGEAITDSVAIVQYLADRAGALTAPAGTLARARQDSFTQFCVDEIEGALWTAGKHSFALPEALRVPAVKETCRAEFARAMETLERRLGDAPFVTGDAFTVPDLLLGHCAGWAESAKFDLPGGSVGAYLGRVRARPALAAAMNRGAAAIAA</sequence>
<dbReference type="STRING" id="89524.SAMN05444370_10242"/>
<dbReference type="Gene3D" id="3.40.30.10">
    <property type="entry name" value="Glutaredoxin"/>
    <property type="match status" value="1"/>
</dbReference>
<dbReference type="SUPFAM" id="SSF47616">
    <property type="entry name" value="GST C-terminal domain-like"/>
    <property type="match status" value="1"/>
</dbReference>
<dbReference type="AlphaFoldDB" id="A0A1H3WNA1"/>
<dbReference type="InterPro" id="IPR004045">
    <property type="entry name" value="Glutathione_S-Trfase_N"/>
</dbReference>
<protein>
    <submittedName>
        <fullName evidence="3">Glutathione S-transferase</fullName>
    </submittedName>
</protein>
<dbReference type="Gene3D" id="1.20.1050.10">
    <property type="match status" value="1"/>
</dbReference>
<dbReference type="Pfam" id="PF13410">
    <property type="entry name" value="GST_C_2"/>
    <property type="match status" value="1"/>
</dbReference>